<comment type="caution">
    <text evidence="1">The sequence shown here is derived from an EMBL/GenBank/DDBJ whole genome shotgun (WGS) entry which is preliminary data.</text>
</comment>
<dbReference type="RefSeq" id="WP_189580731.1">
    <property type="nucleotide sequence ID" value="NZ_BMYF01000009.1"/>
</dbReference>
<accession>A0A8J3G5I5</accession>
<name>A0A8J3G5I5_9BACT</name>
<dbReference type="EMBL" id="BMYF01000009">
    <property type="protein sequence ID" value="GHB36274.1"/>
    <property type="molecule type" value="Genomic_DNA"/>
</dbReference>
<evidence type="ECO:0000313" key="2">
    <source>
        <dbReference type="Proteomes" id="UP000642809"/>
    </source>
</evidence>
<reference evidence="1" key="1">
    <citation type="journal article" date="2014" name="Int. J. Syst. Evol. Microbiol.">
        <title>Complete genome sequence of Corynebacterium casei LMG S-19264T (=DSM 44701T), isolated from a smear-ripened cheese.</title>
        <authorList>
            <consortium name="US DOE Joint Genome Institute (JGI-PGF)"/>
            <person name="Walter F."/>
            <person name="Albersmeier A."/>
            <person name="Kalinowski J."/>
            <person name="Ruckert C."/>
        </authorList>
    </citation>
    <scope>NUCLEOTIDE SEQUENCE</scope>
    <source>
        <strain evidence="1">KCTC 23224</strain>
    </source>
</reference>
<proteinExistence type="predicted"/>
<sequence length="312" mass="35986">MKKLIFIGLFFFVIGFINAQTDPIQEIKSKAIQIDSLKRQIILEQNNSKGIQSSLLQLRERYRVRGDSLNLLNGRLQEFEKTKNSQRSIETQLKLKSDSIGLLKSELRTAKNEIISEKNKGITLAKQEKEAGKIELLDKISQKYANTSFDDLIRITTKYSVEKDFQIVSKTSEVAGQLEKLIIYHKAENLLHEKFDKSKVNLELKNLDVISEESQLTNQLRKKIQDYEIVNQGLKNALAKINQIDQSELVRGMPTEIQNTKLGKILTELSSFTFNYDLKENNYPYLIEITLEVMRRKHPNPDADITDLLLKL</sequence>
<protein>
    <submittedName>
        <fullName evidence="1">Uncharacterized protein</fullName>
    </submittedName>
</protein>
<evidence type="ECO:0000313" key="1">
    <source>
        <dbReference type="EMBL" id="GHB36274.1"/>
    </source>
</evidence>
<keyword evidence="2" id="KW-1185">Reference proteome</keyword>
<organism evidence="1 2">
    <name type="scientific">Mongoliitalea lutea</name>
    <dbReference type="NCBI Taxonomy" id="849756"/>
    <lineage>
        <taxon>Bacteria</taxon>
        <taxon>Pseudomonadati</taxon>
        <taxon>Bacteroidota</taxon>
        <taxon>Cytophagia</taxon>
        <taxon>Cytophagales</taxon>
        <taxon>Cyclobacteriaceae</taxon>
        <taxon>Mongoliitalea</taxon>
    </lineage>
</organism>
<gene>
    <name evidence="1" type="ORF">GCM10008106_16950</name>
</gene>
<dbReference type="Proteomes" id="UP000642809">
    <property type="component" value="Unassembled WGS sequence"/>
</dbReference>
<reference evidence="1" key="2">
    <citation type="submission" date="2020-09" db="EMBL/GenBank/DDBJ databases">
        <authorList>
            <person name="Sun Q."/>
            <person name="Kim S."/>
        </authorList>
    </citation>
    <scope>NUCLEOTIDE SEQUENCE</scope>
    <source>
        <strain evidence="1">KCTC 23224</strain>
    </source>
</reference>
<dbReference type="AlphaFoldDB" id="A0A8J3G5I5"/>